<keyword evidence="9" id="KW-1133">Transmembrane helix</keyword>
<dbReference type="InterPro" id="IPR036890">
    <property type="entry name" value="HATPase_C_sf"/>
</dbReference>
<sequence>MIKKFQQWWFCVCLLISGMMTFAQDVEDALTIAILAPMGAQETLESWQGFQTLLASHLDRSVVVLPVTFEEFQTVAKDASVDLLIANQTAFLSIFPEVKWRWLASLDQNSALFNPESAIGSAIVVRKNSQIRTLEDLKGQRVTAVSKDALGGFLLGYKAIYDAGLSAPDDYFIEMTGFPIERGIFLVESGLAAAAILPTCLLETLGQSGLLNVADFRVLNEVQGGRCRSSTPLSYHWSLAALPNVDEALAQKIVQILWQNTDPALTTWQTPSSLGEVYAMKRFAGLIEIDETLWETFVRLANEYKLGLLAIILLMLVLAMNHLWLTYVARQRRFALESTYHRLHDYEALLSKADRMNILGEVASGIGHELNQPLMAIRNYAEGTLLGIERGKAPNQFIQPLSRIVTQVEQCSAIIKNLQAWVKPKTMQQFEWFNFHDFMNRMLEIIRLQTKNRVAITLDINCEQQIYTVVSVLEQVMMNSLLNAVQAGATEIIIEASCHQDFYKILITDNGPGFTQDELDAPFVPFRTSKPTGLGLGLVICERLMTAVGGKFRIDHRKDGEMGACVRIILSSGSQQEAKDENSHRG</sequence>
<dbReference type="Pfam" id="PF02518">
    <property type="entry name" value="HATPase_c"/>
    <property type="match status" value="1"/>
</dbReference>
<evidence type="ECO:0000256" key="2">
    <source>
        <dbReference type="ARBA" id="ARBA00012438"/>
    </source>
</evidence>
<dbReference type="RefSeq" id="WP_213404153.1">
    <property type="nucleotide sequence ID" value="NZ_JAGIBT010000007.1"/>
</dbReference>
<gene>
    <name evidence="12" type="ORF">J7561_07445</name>
</gene>
<dbReference type="InterPro" id="IPR004358">
    <property type="entry name" value="Sig_transdc_His_kin-like_C"/>
</dbReference>
<evidence type="ECO:0000256" key="8">
    <source>
        <dbReference type="ARBA" id="ARBA00023012"/>
    </source>
</evidence>
<keyword evidence="7" id="KW-0067">ATP-binding</keyword>
<dbReference type="InterPro" id="IPR003594">
    <property type="entry name" value="HATPase_dom"/>
</dbReference>
<dbReference type="InterPro" id="IPR036097">
    <property type="entry name" value="HisK_dim/P_sf"/>
</dbReference>
<dbReference type="PANTHER" id="PTHR43065">
    <property type="entry name" value="SENSOR HISTIDINE KINASE"/>
    <property type="match status" value="1"/>
</dbReference>
<organism evidence="12 13">
    <name type="scientific">Wohlfahrtiimonas chitiniclastica</name>
    <dbReference type="NCBI Taxonomy" id="400946"/>
    <lineage>
        <taxon>Bacteria</taxon>
        <taxon>Pseudomonadati</taxon>
        <taxon>Pseudomonadota</taxon>
        <taxon>Gammaproteobacteria</taxon>
        <taxon>Cardiobacteriales</taxon>
        <taxon>Ignatzschineriaceae</taxon>
        <taxon>Wohlfahrtiimonas</taxon>
    </lineage>
</organism>
<proteinExistence type="predicted"/>
<dbReference type="EC" id="2.7.13.3" evidence="2"/>
<name>A0AB35C0Z6_9GAMM</name>
<dbReference type="SUPFAM" id="SSF53850">
    <property type="entry name" value="Periplasmic binding protein-like II"/>
    <property type="match status" value="1"/>
</dbReference>
<evidence type="ECO:0000256" key="4">
    <source>
        <dbReference type="ARBA" id="ARBA00022679"/>
    </source>
</evidence>
<dbReference type="PROSITE" id="PS50109">
    <property type="entry name" value="HIS_KIN"/>
    <property type="match status" value="1"/>
</dbReference>
<reference evidence="12" key="1">
    <citation type="submission" date="2021-03" db="EMBL/GenBank/DDBJ databases">
        <title>Identification and antibiotic profiling of Wohlfahrtiimonas chitiniclastica, an underestimated human pathogen.</title>
        <authorList>
            <person name="Kopf A."/>
            <person name="Bunk B."/>
            <person name="Coldewey S."/>
            <person name="Gunzer F."/>
            <person name="Riedel T."/>
            <person name="Schroettner P."/>
        </authorList>
    </citation>
    <scope>NUCLEOTIDE SEQUENCE</scope>
    <source>
        <strain evidence="12">DSM 100917</strain>
    </source>
</reference>
<evidence type="ECO:0000313" key="12">
    <source>
        <dbReference type="EMBL" id="MBS7825038.1"/>
    </source>
</evidence>
<evidence type="ECO:0000256" key="9">
    <source>
        <dbReference type="SAM" id="Phobius"/>
    </source>
</evidence>
<comment type="caution">
    <text evidence="12">The sequence shown here is derived from an EMBL/GenBank/DDBJ whole genome shotgun (WGS) entry which is preliminary data.</text>
</comment>
<evidence type="ECO:0000313" key="13">
    <source>
        <dbReference type="Proteomes" id="UP000680020"/>
    </source>
</evidence>
<evidence type="ECO:0000256" key="10">
    <source>
        <dbReference type="SAM" id="SignalP"/>
    </source>
</evidence>
<keyword evidence="9" id="KW-0812">Transmembrane</keyword>
<keyword evidence="6" id="KW-0418">Kinase</keyword>
<dbReference type="CDD" id="cd00082">
    <property type="entry name" value="HisKA"/>
    <property type="match status" value="1"/>
</dbReference>
<evidence type="ECO:0000256" key="1">
    <source>
        <dbReference type="ARBA" id="ARBA00000085"/>
    </source>
</evidence>
<dbReference type="GO" id="GO:0000155">
    <property type="term" value="F:phosphorelay sensor kinase activity"/>
    <property type="evidence" value="ECO:0007669"/>
    <property type="project" value="InterPro"/>
</dbReference>
<accession>A0AB35C0Z6</accession>
<dbReference type="PRINTS" id="PR00344">
    <property type="entry name" value="BCTRLSENSOR"/>
</dbReference>
<dbReference type="Gene3D" id="1.10.287.130">
    <property type="match status" value="1"/>
</dbReference>
<keyword evidence="4" id="KW-0808">Transferase</keyword>
<dbReference type="SUPFAM" id="SSF55874">
    <property type="entry name" value="ATPase domain of HSP90 chaperone/DNA topoisomerase II/histidine kinase"/>
    <property type="match status" value="1"/>
</dbReference>
<keyword evidence="5" id="KW-0547">Nucleotide-binding</keyword>
<dbReference type="Pfam" id="PF00512">
    <property type="entry name" value="HisKA"/>
    <property type="match status" value="1"/>
</dbReference>
<keyword evidence="8" id="KW-0902">Two-component regulatory system</keyword>
<evidence type="ECO:0000256" key="7">
    <source>
        <dbReference type="ARBA" id="ARBA00022840"/>
    </source>
</evidence>
<dbReference type="Gene3D" id="3.30.565.10">
    <property type="entry name" value="Histidine kinase-like ATPase, C-terminal domain"/>
    <property type="match status" value="1"/>
</dbReference>
<evidence type="ECO:0000256" key="3">
    <source>
        <dbReference type="ARBA" id="ARBA00022553"/>
    </source>
</evidence>
<dbReference type="SMART" id="SM00387">
    <property type="entry name" value="HATPase_c"/>
    <property type="match status" value="1"/>
</dbReference>
<dbReference type="GO" id="GO:0005524">
    <property type="term" value="F:ATP binding"/>
    <property type="evidence" value="ECO:0007669"/>
    <property type="project" value="UniProtKB-KW"/>
</dbReference>
<dbReference type="Gene3D" id="3.40.190.10">
    <property type="entry name" value="Periplasmic binding protein-like II"/>
    <property type="match status" value="1"/>
</dbReference>
<comment type="catalytic activity">
    <reaction evidence="1">
        <text>ATP + protein L-histidine = ADP + protein N-phospho-L-histidine.</text>
        <dbReference type="EC" id="2.7.13.3"/>
    </reaction>
</comment>
<dbReference type="AlphaFoldDB" id="A0AB35C0Z6"/>
<evidence type="ECO:0000259" key="11">
    <source>
        <dbReference type="PROSITE" id="PS50109"/>
    </source>
</evidence>
<dbReference type="EMBL" id="JAGIBU010000006">
    <property type="protein sequence ID" value="MBS7825038.1"/>
    <property type="molecule type" value="Genomic_DNA"/>
</dbReference>
<dbReference type="Pfam" id="PF12974">
    <property type="entry name" value="Phosphonate-bd"/>
    <property type="match status" value="1"/>
</dbReference>
<dbReference type="InterPro" id="IPR005467">
    <property type="entry name" value="His_kinase_dom"/>
</dbReference>
<dbReference type="Proteomes" id="UP000680020">
    <property type="component" value="Unassembled WGS sequence"/>
</dbReference>
<feature type="signal peptide" evidence="10">
    <location>
        <begin position="1"/>
        <end position="23"/>
    </location>
</feature>
<protein>
    <recommendedName>
        <fullName evidence="2">histidine kinase</fullName>
        <ecNumber evidence="2">2.7.13.3</ecNumber>
    </recommendedName>
</protein>
<evidence type="ECO:0000256" key="6">
    <source>
        <dbReference type="ARBA" id="ARBA00022777"/>
    </source>
</evidence>
<feature type="transmembrane region" description="Helical" evidence="9">
    <location>
        <begin position="306"/>
        <end position="325"/>
    </location>
</feature>
<dbReference type="InterPro" id="IPR003661">
    <property type="entry name" value="HisK_dim/P_dom"/>
</dbReference>
<keyword evidence="3" id="KW-0597">Phosphoprotein</keyword>
<keyword evidence="10" id="KW-0732">Signal</keyword>
<dbReference type="PANTHER" id="PTHR43065:SF10">
    <property type="entry name" value="PEROXIDE STRESS-ACTIVATED HISTIDINE KINASE MAK3"/>
    <property type="match status" value="1"/>
</dbReference>
<evidence type="ECO:0000256" key="5">
    <source>
        <dbReference type="ARBA" id="ARBA00022741"/>
    </source>
</evidence>
<dbReference type="SUPFAM" id="SSF47384">
    <property type="entry name" value="Homodimeric domain of signal transducing histidine kinase"/>
    <property type="match status" value="1"/>
</dbReference>
<feature type="chain" id="PRO_5044334327" description="histidine kinase" evidence="10">
    <location>
        <begin position="24"/>
        <end position="586"/>
    </location>
</feature>
<feature type="domain" description="Histidine kinase" evidence="11">
    <location>
        <begin position="365"/>
        <end position="574"/>
    </location>
</feature>
<keyword evidence="9" id="KW-0472">Membrane</keyword>